<evidence type="ECO:0000313" key="3">
    <source>
        <dbReference type="Proteomes" id="UP000202419"/>
    </source>
</evidence>
<evidence type="ECO:0000256" key="1">
    <source>
        <dbReference type="SAM" id="MobiDB-lite"/>
    </source>
</evidence>
<sequence length="66" mass="7964">MQGIYEHGQAMWTSRGVPRLLSRSRRSRSHTRIKRSKSGRLRSQKKEYRSCFENAREYRCSYHTSQ</sequence>
<dbReference type="Proteomes" id="UP000202419">
    <property type="component" value="Segment"/>
</dbReference>
<feature type="compositionally biased region" description="Basic residues" evidence="1">
    <location>
        <begin position="22"/>
        <end position="43"/>
    </location>
</feature>
<evidence type="ECO:0000313" key="2">
    <source>
        <dbReference type="EMBL" id="ABT14988.1"/>
    </source>
</evidence>
<organism evidence="2 3">
    <name type="scientific">Paramecium bursaria Chlorella virus NY2A</name>
    <name type="common">PBCV-NY2A</name>
    <dbReference type="NCBI Taxonomy" id="46021"/>
    <lineage>
        <taxon>Viruses</taxon>
        <taxon>Varidnaviria</taxon>
        <taxon>Bamfordvirae</taxon>
        <taxon>Nucleocytoviricota</taxon>
        <taxon>Megaviricetes</taxon>
        <taxon>Algavirales</taxon>
        <taxon>Phycodnaviridae</taxon>
        <taxon>Chlorovirus</taxon>
        <taxon>Chlorovirus americanus</taxon>
    </lineage>
</organism>
<feature type="region of interest" description="Disordered" evidence="1">
    <location>
        <begin position="22"/>
        <end position="46"/>
    </location>
</feature>
<name>A7IXB4_PBCVN</name>
<dbReference type="GeneID" id="5658792"/>
<keyword evidence="3" id="KW-1185">Reference proteome</keyword>
<dbReference type="EMBL" id="DQ491002">
    <property type="protein sequence ID" value="ABT14988.1"/>
    <property type="molecule type" value="Genomic_DNA"/>
</dbReference>
<gene>
    <name evidence="2" type="primary">b589R</name>
    <name evidence="2" type="ORF">NY2A_b589R</name>
</gene>
<reference evidence="2 3" key="1">
    <citation type="journal article" date="2007" name="Virology">
        <title>Sequence and annotation of the 369-kb NY-2A and the 345-kb AR158 viruses that infect Chlorella NC64A.</title>
        <authorList>
            <person name="Fitzgerald L.A."/>
            <person name="Graves M.V."/>
            <person name="Li X."/>
            <person name="Feldblyum T."/>
            <person name="Nierman W.C."/>
            <person name="Van Etten J.L."/>
        </authorList>
    </citation>
    <scope>NUCLEOTIDE SEQUENCE [LARGE SCALE GENOMIC DNA]</scope>
    <source>
        <strain evidence="2 3">NY-2A</strain>
    </source>
</reference>
<proteinExistence type="predicted"/>
<accession>A7IXB4</accession>
<organismHost>
    <name type="scientific">Chlorella</name>
    <dbReference type="NCBI Taxonomy" id="3071"/>
</organismHost>
<dbReference type="RefSeq" id="YP_001497785.1">
    <property type="nucleotide sequence ID" value="NC_009898.1"/>
</dbReference>
<dbReference type="KEGG" id="vg:5658792"/>
<protein>
    <submittedName>
        <fullName evidence="2">Uncharacterized protein b589R</fullName>
    </submittedName>
</protein>